<dbReference type="KEGG" id="aue:C5O00_08375"/>
<dbReference type="Gene3D" id="2.40.160.20">
    <property type="match status" value="1"/>
</dbReference>
<organism evidence="2 3">
    <name type="scientific">Pukyongia salina</name>
    <dbReference type="NCBI Taxonomy" id="2094025"/>
    <lineage>
        <taxon>Bacteria</taxon>
        <taxon>Pseudomonadati</taxon>
        <taxon>Bacteroidota</taxon>
        <taxon>Flavobacteriia</taxon>
        <taxon>Flavobacteriales</taxon>
        <taxon>Flavobacteriaceae</taxon>
        <taxon>Pukyongia</taxon>
    </lineage>
</organism>
<evidence type="ECO:0000256" key="1">
    <source>
        <dbReference type="SAM" id="SignalP"/>
    </source>
</evidence>
<dbReference type="Proteomes" id="UP000238442">
    <property type="component" value="Chromosome"/>
</dbReference>
<feature type="signal peptide" evidence="1">
    <location>
        <begin position="1"/>
        <end position="19"/>
    </location>
</feature>
<dbReference type="InterPro" id="IPR018550">
    <property type="entry name" value="Lipid-A_deacylase-rel"/>
</dbReference>
<keyword evidence="3" id="KW-1185">Reference proteome</keyword>
<dbReference type="EMBL" id="CP027062">
    <property type="protein sequence ID" value="AVI51190.1"/>
    <property type="molecule type" value="Genomic_DNA"/>
</dbReference>
<name>A0A2S0HX41_9FLAO</name>
<reference evidence="2 3" key="1">
    <citation type="submission" date="2018-02" db="EMBL/GenBank/DDBJ databases">
        <title>Genomic analysis of the strain RR4-38 isolated from a seawater recirculating aquaculture system.</title>
        <authorList>
            <person name="Kim Y.-S."/>
            <person name="Jang Y.H."/>
            <person name="Kim K.-H."/>
        </authorList>
    </citation>
    <scope>NUCLEOTIDE SEQUENCE [LARGE SCALE GENOMIC DNA]</scope>
    <source>
        <strain evidence="2 3">RR4-38</strain>
    </source>
</reference>
<dbReference type="AlphaFoldDB" id="A0A2S0HX41"/>
<accession>A0A2S0HX41</accession>
<evidence type="ECO:0000313" key="3">
    <source>
        <dbReference type="Proteomes" id="UP000238442"/>
    </source>
</evidence>
<proteinExistence type="predicted"/>
<sequence length="369" mass="42819">MKYSLGVIILLFSLQFSVAQQRETFPFSIDVDTFTGSILEHNPDIAHLITGHPTGIIVQYNRKTYGWNEPEGRWNYPDWGFTFSYQDMKNPFLGENYAVYAHFNWYFLNRNIRFTMGQGVSYNTNPYDPETNFQNNAYGSHFLSSTYLKVNYVRERLVGGVGVQAGFGVMHYSNANFKAPNNSTNTLFFNVGLSYQPDAINFPTYIPVGSWKSTNYKERIKYNAVIRTGKNEADVNGLGQFPFYTFTFFADKRINYKSTFQVGVDFFFSNFLIELIRYREVAFPGDGLTGDEDYRRVGAFIGHELRFSKSAFVSQLGYYVYWPYEFENRIYNRLGIKRYFFDDKFFGVITVKAHWAKAEAVEFGVGVRI</sequence>
<protein>
    <submittedName>
        <fullName evidence="2">Deacylase</fullName>
    </submittedName>
</protein>
<keyword evidence="1" id="KW-0732">Signal</keyword>
<dbReference type="RefSeq" id="WP_105216431.1">
    <property type="nucleotide sequence ID" value="NZ_CP027062.1"/>
</dbReference>
<dbReference type="Pfam" id="PF09411">
    <property type="entry name" value="PagL"/>
    <property type="match status" value="1"/>
</dbReference>
<feature type="chain" id="PRO_5015608548" evidence="1">
    <location>
        <begin position="20"/>
        <end position="369"/>
    </location>
</feature>
<dbReference type="OrthoDB" id="627554at2"/>
<evidence type="ECO:0000313" key="2">
    <source>
        <dbReference type="EMBL" id="AVI51190.1"/>
    </source>
</evidence>
<gene>
    <name evidence="2" type="ORF">C5O00_08375</name>
</gene>